<dbReference type="GO" id="GO:0005085">
    <property type="term" value="F:guanyl-nucleotide exchange factor activity"/>
    <property type="evidence" value="ECO:0007669"/>
    <property type="project" value="InterPro"/>
</dbReference>
<feature type="domain" description="DRBM" evidence="20">
    <location>
        <begin position="2556"/>
        <end position="2647"/>
    </location>
</feature>
<dbReference type="PANTHER" id="PTHR46054:SF2">
    <property type="entry name" value="DOUBLE-STRANDED RNA-BINDING PROTEIN STAUFEN HOMOLOG 1"/>
    <property type="match status" value="1"/>
</dbReference>
<dbReference type="Pfam" id="PF03810">
    <property type="entry name" value="IBN_N"/>
    <property type="match status" value="1"/>
</dbReference>
<comment type="caution">
    <text evidence="23">The sequence shown here is derived from an EMBL/GenBank/DDBJ whole genome shotgun (WGS) entry which is preliminary data.</text>
</comment>
<evidence type="ECO:0000256" key="3">
    <source>
        <dbReference type="ARBA" id="ARBA00004496"/>
    </source>
</evidence>
<dbReference type="PROSITE" id="PS50190">
    <property type="entry name" value="SEC7"/>
    <property type="match status" value="1"/>
</dbReference>
<dbReference type="SUPFAM" id="SSF48371">
    <property type="entry name" value="ARM repeat"/>
    <property type="match status" value="2"/>
</dbReference>
<dbReference type="InterPro" id="IPR001494">
    <property type="entry name" value="Importin-beta_N"/>
</dbReference>
<evidence type="ECO:0000256" key="10">
    <source>
        <dbReference type="ARBA" id="ARBA00022884"/>
    </source>
</evidence>
<dbReference type="GO" id="GO:0005634">
    <property type="term" value="C:nucleus"/>
    <property type="evidence" value="ECO:0007669"/>
    <property type="project" value="UniProtKB-SubCell"/>
</dbReference>
<dbReference type="SMART" id="SM00913">
    <property type="entry name" value="IBN_N"/>
    <property type="match status" value="1"/>
</dbReference>
<reference evidence="23 24" key="1">
    <citation type="submission" date="2019-01" db="EMBL/GenBank/DDBJ databases">
        <title>Draft Genome and Complete Hox-Cluster Characterization of the Sterlet Sturgeon (Acipenser ruthenus).</title>
        <authorList>
            <person name="Wei Q."/>
        </authorList>
    </citation>
    <scope>NUCLEOTIDE SEQUENCE [LARGE SCALE GENOMIC DNA]</scope>
    <source>
        <strain evidence="23">WHYD16114868_AA</strain>
        <tissue evidence="23">Blood</tissue>
    </source>
</reference>
<dbReference type="FunFam" id="3.30.160.20:FF:000013">
    <property type="entry name" value="double-stranded RNA-binding protein Staufen homolog 2 isoform X3"/>
    <property type="match status" value="1"/>
</dbReference>
<keyword evidence="24" id="KW-1185">Reference proteome</keyword>
<feature type="region of interest" description="Disordered" evidence="19">
    <location>
        <begin position="394"/>
        <end position="415"/>
    </location>
</feature>
<dbReference type="InterPro" id="IPR051740">
    <property type="entry name" value="DRBM-containing_protein"/>
</dbReference>
<dbReference type="InterPro" id="IPR000904">
    <property type="entry name" value="Sec7_dom"/>
</dbReference>
<evidence type="ECO:0000256" key="5">
    <source>
        <dbReference type="ARBA" id="ARBA00008669"/>
    </source>
</evidence>
<dbReference type="GO" id="GO:0003725">
    <property type="term" value="F:double-stranded RNA binding"/>
    <property type="evidence" value="ECO:0007669"/>
    <property type="project" value="TreeGrafter"/>
</dbReference>
<evidence type="ECO:0000256" key="17">
    <source>
        <dbReference type="ARBA" id="ARBA00063432"/>
    </source>
</evidence>
<dbReference type="Pfam" id="PF16482">
    <property type="entry name" value="Staufen_C"/>
    <property type="match status" value="1"/>
</dbReference>
<dbReference type="SMART" id="SM00358">
    <property type="entry name" value="DSRM"/>
    <property type="match status" value="4"/>
</dbReference>
<dbReference type="GO" id="GO:0005886">
    <property type="term" value="C:plasma membrane"/>
    <property type="evidence" value="ECO:0007669"/>
    <property type="project" value="TreeGrafter"/>
</dbReference>
<dbReference type="Pfam" id="PF16213">
    <property type="entry name" value="DCB"/>
    <property type="match status" value="2"/>
</dbReference>
<dbReference type="GO" id="GO:0032839">
    <property type="term" value="C:dendrite cytoplasm"/>
    <property type="evidence" value="ECO:0007669"/>
    <property type="project" value="GOC"/>
</dbReference>
<keyword evidence="13" id="KW-0539">Nucleus</keyword>
<evidence type="ECO:0000256" key="15">
    <source>
        <dbReference type="ARBA" id="ARBA00032265"/>
    </source>
</evidence>
<evidence type="ECO:0000256" key="2">
    <source>
        <dbReference type="ARBA" id="ARBA00004370"/>
    </source>
</evidence>
<feature type="compositionally biased region" description="Low complexity" evidence="19">
    <location>
        <begin position="296"/>
        <end position="309"/>
    </location>
</feature>
<evidence type="ECO:0000256" key="18">
    <source>
        <dbReference type="PROSITE-ProRule" id="PRU00266"/>
    </source>
</evidence>
<evidence type="ECO:0000313" key="24">
    <source>
        <dbReference type="Proteomes" id="UP000289886"/>
    </source>
</evidence>
<evidence type="ECO:0000259" key="22">
    <source>
        <dbReference type="PROSITE" id="PS50190"/>
    </source>
</evidence>
<dbReference type="GO" id="GO:0005794">
    <property type="term" value="C:Golgi apparatus"/>
    <property type="evidence" value="ECO:0007669"/>
    <property type="project" value="UniProtKB-SubCell"/>
</dbReference>
<feature type="region of interest" description="Disordered" evidence="19">
    <location>
        <begin position="271"/>
        <end position="350"/>
    </location>
</feature>
<keyword evidence="11" id="KW-0653">Protein transport</keyword>
<keyword evidence="8" id="KW-0963">Cytoplasm</keyword>
<dbReference type="GO" id="GO:0007281">
    <property type="term" value="P:germ cell development"/>
    <property type="evidence" value="ECO:0007669"/>
    <property type="project" value="TreeGrafter"/>
</dbReference>
<feature type="region of interest" description="Disordered" evidence="19">
    <location>
        <begin position="2842"/>
        <end position="2870"/>
    </location>
</feature>
<dbReference type="InterPro" id="IPR005043">
    <property type="entry name" value="XPO2_C"/>
</dbReference>
<dbReference type="FunFam" id="3.30.160.20:FF:000007">
    <property type="entry name" value="Double-stranded RNA-binding protein Staufen homolog 1"/>
    <property type="match status" value="1"/>
</dbReference>
<feature type="domain" description="DRBM" evidence="20">
    <location>
        <begin position="2772"/>
        <end position="2840"/>
    </location>
</feature>
<dbReference type="GO" id="GO:0008298">
    <property type="term" value="P:intracellular mRNA localization"/>
    <property type="evidence" value="ECO:0007669"/>
    <property type="project" value="TreeGrafter"/>
</dbReference>
<evidence type="ECO:0000256" key="16">
    <source>
        <dbReference type="ARBA" id="ARBA00056690"/>
    </source>
</evidence>
<dbReference type="Gene3D" id="1.25.10.10">
    <property type="entry name" value="Leucine-rich Repeat Variant"/>
    <property type="match status" value="3"/>
</dbReference>
<keyword evidence="7" id="KW-0813">Transport</keyword>
<dbReference type="CDD" id="cd19879">
    <property type="entry name" value="DSRM_STAU1_rpt1"/>
    <property type="match status" value="1"/>
</dbReference>
<dbReference type="CDD" id="cd19885">
    <property type="entry name" value="DSRM_STAU1_rpt4"/>
    <property type="match status" value="1"/>
</dbReference>
<dbReference type="SUPFAM" id="SSF48425">
    <property type="entry name" value="Sec7 domain"/>
    <property type="match status" value="1"/>
</dbReference>
<evidence type="ECO:0000256" key="1">
    <source>
        <dbReference type="ARBA" id="ARBA00004123"/>
    </source>
</evidence>
<evidence type="ECO:0000313" key="23">
    <source>
        <dbReference type="EMBL" id="RXM96848.1"/>
    </source>
</evidence>
<feature type="domain" description="SEC7" evidence="22">
    <location>
        <begin position="726"/>
        <end position="925"/>
    </location>
</feature>
<accession>A0A662YMQ7</accession>
<evidence type="ECO:0000256" key="13">
    <source>
        <dbReference type="ARBA" id="ARBA00023242"/>
    </source>
</evidence>
<dbReference type="InterPro" id="IPR016024">
    <property type="entry name" value="ARM-type_fold"/>
</dbReference>
<evidence type="ECO:0000256" key="14">
    <source>
        <dbReference type="ARBA" id="ARBA00030693"/>
    </source>
</evidence>
<dbReference type="GO" id="GO:0043025">
    <property type="term" value="C:neuronal cell body"/>
    <property type="evidence" value="ECO:0007669"/>
    <property type="project" value="TreeGrafter"/>
</dbReference>
<dbReference type="InterPro" id="IPR014720">
    <property type="entry name" value="dsRBD_dom"/>
</dbReference>
<keyword evidence="10 18" id="KW-0694">RNA-binding</keyword>
<protein>
    <recommendedName>
        <fullName evidence="6">Exportin-2</fullName>
    </recommendedName>
    <alternativeName>
        <fullName evidence="15">Chromosome segregation 1-like protein</fullName>
    </alternativeName>
    <alternativeName>
        <fullName evidence="14">Importin-alpha re-exporter</fullName>
    </alternativeName>
</protein>
<comment type="similarity">
    <text evidence="5">Belongs to the XPO2/CSE1 family.</text>
</comment>
<dbReference type="InterPro" id="IPR011989">
    <property type="entry name" value="ARM-like"/>
</dbReference>
<comment type="subcellular location">
    <subcellularLocation>
        <location evidence="3">Cytoplasm</location>
    </subcellularLocation>
    <subcellularLocation>
        <location evidence="4">Golgi apparatus</location>
        <location evidence="4">trans-Golgi network</location>
    </subcellularLocation>
    <subcellularLocation>
        <location evidence="2">Membrane</location>
    </subcellularLocation>
    <subcellularLocation>
        <location evidence="1">Nucleus</location>
    </subcellularLocation>
</comment>
<dbReference type="GO" id="GO:0098964">
    <property type="term" value="P:anterograde dendritic transport of messenger ribonucleoprotein complex"/>
    <property type="evidence" value="ECO:0007669"/>
    <property type="project" value="TreeGrafter"/>
</dbReference>
<evidence type="ECO:0000256" key="6">
    <source>
        <dbReference type="ARBA" id="ARBA00018945"/>
    </source>
</evidence>
<feature type="region of interest" description="Disordered" evidence="19">
    <location>
        <begin position="701"/>
        <end position="723"/>
    </location>
</feature>
<dbReference type="Gene3D" id="1.10.220.20">
    <property type="match status" value="1"/>
</dbReference>
<dbReference type="Pfam" id="PF00035">
    <property type="entry name" value="dsrm"/>
    <property type="match status" value="4"/>
</dbReference>
<dbReference type="InterPro" id="IPR032691">
    <property type="entry name" value="Mon2/Sec7/BIG1-like_HUS"/>
</dbReference>
<dbReference type="EMBL" id="SCEB01001403">
    <property type="protein sequence ID" value="RXM96848.1"/>
    <property type="molecule type" value="Genomic_DNA"/>
</dbReference>
<proteinExistence type="inferred from homology"/>
<feature type="domain" description="Importin N-terminal" evidence="21">
    <location>
        <begin position="1490"/>
        <end position="1563"/>
    </location>
</feature>
<dbReference type="PROSITE" id="PS50166">
    <property type="entry name" value="IMPORTIN_B_NT"/>
    <property type="match status" value="1"/>
</dbReference>
<dbReference type="Pfam" id="PF08506">
    <property type="entry name" value="Cse1"/>
    <property type="match status" value="1"/>
</dbReference>
<evidence type="ECO:0000259" key="20">
    <source>
        <dbReference type="PROSITE" id="PS50137"/>
    </source>
</evidence>
<dbReference type="Gene3D" id="3.30.160.20">
    <property type="match status" value="5"/>
</dbReference>
<comment type="subunit">
    <text evidence="17">Interacts with cftr.</text>
</comment>
<dbReference type="Pfam" id="PF03378">
    <property type="entry name" value="CAS_CSE1"/>
    <property type="match status" value="1"/>
</dbReference>
<feature type="region of interest" description="Disordered" evidence="19">
    <location>
        <begin position="2536"/>
        <end position="2555"/>
    </location>
</feature>
<evidence type="ECO:0000256" key="4">
    <source>
        <dbReference type="ARBA" id="ARBA00004601"/>
    </source>
</evidence>
<dbReference type="InterPro" id="IPR032629">
    <property type="entry name" value="DCB_dom"/>
</dbReference>
<comment type="function">
    <text evidence="16">Export receptor for importin alpha. Mediates importin-alpha re-export from the nucleus to the cytoplasm after import substrates have been released into the nucleoplasm. Negatively regulates fluid secretion and plays a role in fluid homeostasis by down-regulating cftr activity.</text>
</comment>
<dbReference type="Pfam" id="PF12783">
    <property type="entry name" value="Sec7-like_HUS"/>
    <property type="match status" value="1"/>
</dbReference>
<dbReference type="GO" id="GO:0003729">
    <property type="term" value="F:mRNA binding"/>
    <property type="evidence" value="ECO:0007669"/>
    <property type="project" value="TreeGrafter"/>
</dbReference>
<evidence type="ECO:0000259" key="21">
    <source>
        <dbReference type="PROSITE" id="PS50166"/>
    </source>
</evidence>
<evidence type="ECO:0000256" key="19">
    <source>
        <dbReference type="SAM" id="MobiDB-lite"/>
    </source>
</evidence>
<dbReference type="Pfam" id="PF09324">
    <property type="entry name" value="Sec7-like_HDS"/>
    <property type="match status" value="1"/>
</dbReference>
<keyword evidence="9" id="KW-0677">Repeat</keyword>
<dbReference type="PANTHER" id="PTHR46054">
    <property type="entry name" value="MATERNAL EFFECT PROTEIN STAUFEN"/>
    <property type="match status" value="1"/>
</dbReference>
<evidence type="ECO:0000256" key="11">
    <source>
        <dbReference type="ARBA" id="ARBA00022927"/>
    </source>
</evidence>
<feature type="domain" description="DRBM" evidence="20">
    <location>
        <begin position="2470"/>
        <end position="2537"/>
    </location>
</feature>
<name>A0A662YMQ7_ACIRT</name>
<gene>
    <name evidence="23" type="ORF">EOD39_15163</name>
</gene>
<dbReference type="InterPro" id="IPR013713">
    <property type="entry name" value="XPO2_central"/>
</dbReference>
<feature type="compositionally biased region" description="Basic and acidic residues" evidence="19">
    <location>
        <begin position="2852"/>
        <end position="2870"/>
    </location>
</feature>
<evidence type="ECO:0000256" key="12">
    <source>
        <dbReference type="ARBA" id="ARBA00023136"/>
    </source>
</evidence>
<dbReference type="Pfam" id="PF20252">
    <property type="entry name" value="BIG2_C"/>
    <property type="match status" value="1"/>
</dbReference>
<dbReference type="SMART" id="SM00222">
    <property type="entry name" value="Sec7"/>
    <property type="match status" value="1"/>
</dbReference>
<dbReference type="FunFam" id="3.30.160.20:FF:000024">
    <property type="entry name" value="double-stranded RNA-binding protein Staufen homolog 1 isoform X1"/>
    <property type="match status" value="1"/>
</dbReference>
<dbReference type="GO" id="GO:0006886">
    <property type="term" value="P:intracellular protein transport"/>
    <property type="evidence" value="ECO:0007669"/>
    <property type="project" value="InterPro"/>
</dbReference>
<feature type="compositionally biased region" description="Low complexity" evidence="19">
    <location>
        <begin position="701"/>
        <end position="716"/>
    </location>
</feature>
<sequence length="3061" mass="343291">MQEQTAHCKTKRMFLSRALEKILSDKEVKRAQHSQLRKTCQVALGKEHVCVLLILLDGSVVVPKASFIEADKYFLPFELACQSKSPRMVSTSLDCLQKLIAYGHITGNAPDSGAPGKRLIDRILETICNCFQGPQTDEGVQLQIIKALLTAVTSPHIEIHEGTILLTVRTCYNIYLASRNLINQTTAKATLTQMLNVIFARMESQAALLTAVTSPHIEIHEGTILLTVRTCYNIYLASRNLINQTTAKATLTQMLNVIFARMESQAALEAREVEKERLRQQQSPVMPSVSDSPRLTRTQPPEQPGTPETSAEQEDGEQEDGEQEDGEQEDGEQENGEQENGDSEPENGAVQNKANLGQEAKLPDDQFLPFCSFPKASDLHFHSVFLGSEEQSVEMEIEKTVPETENKDTAPSAGRTEAIQANGILDDRASVLSTDILDPDAVHGPAAARFSHILQKDAFLVFRSLCKLSMKPLSDGPPDPKSHELRSKVVSLQLLLSVLQSAGPVFRTHEMFVNAIKQYLCVALSKNGVSSVPDVFELSLAIFLTLLSNFKIHLKMQIEVFFREIFLTILETTSSSFEHKWMVIQTLTRICADAQCVVDIYVNYDCDLNAANIFERLVNDLSKIAQGRSGHELGMTPLQELSLRKKGLECLVSILKCMVEWSKDLYVNPNLQSNLGQEKPPEQESTESKILEVLARRDSASSLDSTVSSGIGSTSTQASLADDPEQYEVIKQQKEIIEHGIELFNKKPKRGVQYLQEQGMLGVTPEDIAQFLHQEERLDTVKNKMTKEQYIKMNRGINDSKDLPEENLSAIYDEIAGKKIALKDSKEHSITPKNSKQNVPTEKQRRLLYNLEMEQMAKTAKALMEAVSHAQAPFTSATHLEHVRPMFKLAWTPLLAAFSVGLQDCDDQEVASLCLEGIRCAIRIACIFSMQLERDAYVQALARFTLLTASSSITEMKQKNIDTIKTLITVAHTDGNYLGNSWHEILKCISQLELAQLIGTGVKTRYISGVTRERQGSIRGFPSGSEDFMPLGLGNLVGGGPDKKQMASIQESVGETSSQSVVVAVDRIFTGSTRLDGNAIVDFVRWLCAVSMDELASPHHPRMFSLQKIVEISYYNMNRIRLQWSRIWQVIGDHFNKVGCNPNEDVAIFAVDSLRQLSMKFLEKGELANFRFQKDFMRPFEHIMKKNKSPTIRDMVIRCIAQMVNSQAVNIRSGWKNIFSVFHQAASDHDETIVELAFQTTGHIVVSTFQNHFAAAIDSFQDAVKCLSEFVCNAAFPDTSMEAIRLIRHCAKYVSERPQALREYTSDDMNVAPGDRVWVRGWFPVLFELSCIINRCKLDIRTSKKEDAEHMAAAQRDALDADVYIDSQDQGMYRYMSSPHLFKLLDSLLESHTFAKAFNSNSEQRTALWRAGFKGKSKPNLLKQETSSLACCLRILFRMYMDENLKDSWKDIQTRLLRCINMDLNAANLQTLTEYLRKTLDPDPAVRRPAEKFLESVEGNQNYPILLLTLLEKSQDNVIRVCAAVMFKNYIKRNWRIVEDEPNKICDIDRTAIKANIVNLMLSSPEQIQKQLSDAISIIGREDFPQKWPDLLTEMVNRFQSGDFHIINGVLRTAHSLFKRYRHEFKSNELWTEIKLVLDTFAQPLTELFKDEEEAGLLELLKSQICDNAALYAQKYDEEFQPYLPRFVTDIWNLLVTTGQEVKYDLLVSNAIQFLASVCERPHYKHLFEDQNTLTSICEKVIVPNMEFRTADEEAFEDNSEEYIRRDLEGSDIDTRRRAACDLVRGLCKFFEGPVTAIFSGYVNSMLTEYAKSPGTNWKHKDAAIYLVTSLASKAQTQKHGITQANELVNLTEFFVSHILPDLKSANVNEFPVLKADAVKYVMIFRSQLPKEQLLVAIPLLIALLQAESIVAHTYAAHALERLFTMRGPNNTTLITAAEMAPFTEQLLLHLFKALSMPGSSENEYIMKAIMRSFSLLQESIVPYIPTLISQLTQKLLLVSKNPSKPHFNHYLFESLCLSVRITCKANPATVSSFEEALFPVFTEILQNDVQEFVPYVFQVMSLLLEMHTTSIPPSYMALFPHLLQPVLWERTGNIPPLVRLLQAYLQKGGTTIATTAADKIPGLLGVFQKLIASKANDHQGFYLLNSIIEHMPPDSINQYKKQVFILLFQRLQSSKTTKFIKSFLVFINLHTVKYGAIATQEIFDSIQPKMFGMVLEKIVIPEVQKVSGPVEKKICAVGITKILTECPSMMDTDYTKLWSPLLQALIGFFELPEDDSIPDDEHFIDIEDTPGYQTAFSQLAFAGKKEHDPIGDSVSNPKILLAQSLHKLSTACPGRLNCSRSPLHLFCSAFMLVRESLFCWKSFAVSLKLALNPPLLCAVKLLKLEAEMSQVQVQNSSPALLSAGSPMQSTPQPLNPAVYQSVMSIPSASGPLPSENAGHPIKNSALPSASATPINSAAVPNMANPKEKTPMCLVNELARFNKIQPEYKLLSEQGPAHSKVFSVRLTLNEHYWEAEGTSIKKSQHAAAARALAETTLPKPSVRPPRNTGKNPDSVTHTVELNALCMKLGKKPTYRPIDSYHGMRPNFNYNVRAPGPYPRYYYPFSPVGPVLYQMEVSIGEQLFHGKGRTRQAAKHDAAAKALKALQKEPLLEKDLEVNGEESSNENLNKSEISQVFEIALKRNMPVNFEVLRETGPPHMKSFVMKVSVGNFSGDGEGKSKKIAKKNAAAAVLEELRKLSPLPIVEKVQPRIKKKTRSIVKLQTSPEYGQGMNPISRLAQIQQAKKEKEPEYSLVTERGLPRRREFIMQVQICDQIAEGMGPNKKVAKRNAAEKMLELMGFKVPQPQPTKPALKNDEKVPVKKPGDGRKVTFFEPGSVEDRARGNKEDDFRMPYMSHQQLPAGILPMVPEVAQAVGVSQVHHTKDYSRPPINPAKATITAMMARELLYGGTSPTAETLLKSNNNLVHLPHGPLTRPSEQLDFLTKVQGLQVEYKDFPKNNKNEFVSLINCSSQPPLISHGIGKDVESCHDMVRASLRKGTRLVSCDQILKKAVSNATLFREH</sequence>
<evidence type="ECO:0000256" key="7">
    <source>
        <dbReference type="ARBA" id="ARBA00022448"/>
    </source>
</evidence>
<dbReference type="GO" id="GO:0010494">
    <property type="term" value="C:cytoplasmic stress granule"/>
    <property type="evidence" value="ECO:0007669"/>
    <property type="project" value="TreeGrafter"/>
</dbReference>
<dbReference type="InterPro" id="IPR035999">
    <property type="entry name" value="Sec7_dom_sf"/>
</dbReference>
<dbReference type="InterPro" id="IPR015403">
    <property type="entry name" value="Mon2/Sec7/BIG1-like_HDS"/>
</dbReference>
<dbReference type="Pfam" id="PF01369">
    <property type="entry name" value="Sec7"/>
    <property type="match status" value="2"/>
</dbReference>
<dbReference type="Proteomes" id="UP000289886">
    <property type="component" value="Unassembled WGS sequence"/>
</dbReference>
<dbReference type="GO" id="GO:0035418">
    <property type="term" value="P:protein localization to synapse"/>
    <property type="evidence" value="ECO:0007669"/>
    <property type="project" value="TreeGrafter"/>
</dbReference>
<dbReference type="GO" id="GO:0032012">
    <property type="term" value="P:regulation of ARF protein signal transduction"/>
    <property type="evidence" value="ECO:0007669"/>
    <property type="project" value="InterPro"/>
</dbReference>
<feature type="domain" description="DRBM" evidence="20">
    <location>
        <begin position="2670"/>
        <end position="2737"/>
    </location>
</feature>
<evidence type="ECO:0000256" key="8">
    <source>
        <dbReference type="ARBA" id="ARBA00022490"/>
    </source>
</evidence>
<keyword evidence="12" id="KW-0472">Membrane</keyword>
<evidence type="ECO:0000256" key="9">
    <source>
        <dbReference type="ARBA" id="ARBA00022737"/>
    </source>
</evidence>
<feature type="compositionally biased region" description="Basic and acidic residues" evidence="19">
    <location>
        <begin position="396"/>
        <end position="408"/>
    </location>
</feature>
<dbReference type="InterPro" id="IPR032478">
    <property type="entry name" value="Staufen_C"/>
</dbReference>
<dbReference type="GO" id="GO:0031267">
    <property type="term" value="F:small GTPase binding"/>
    <property type="evidence" value="ECO:0007669"/>
    <property type="project" value="InterPro"/>
</dbReference>
<dbReference type="FunFam" id="1.25.10.10:FF:000057">
    <property type="entry name" value="Exportin-2 isoform 1"/>
    <property type="match status" value="1"/>
</dbReference>
<feature type="compositionally biased region" description="Acidic residues" evidence="19">
    <location>
        <begin position="311"/>
        <end position="345"/>
    </location>
</feature>
<dbReference type="PROSITE" id="PS50137">
    <property type="entry name" value="DS_RBD"/>
    <property type="match status" value="4"/>
</dbReference>
<feature type="compositionally biased region" description="Polar residues" evidence="19">
    <location>
        <begin position="280"/>
        <end position="295"/>
    </location>
</feature>
<dbReference type="Gene3D" id="6.10.250.1360">
    <property type="match status" value="1"/>
</dbReference>
<dbReference type="InterPro" id="IPR046455">
    <property type="entry name" value="Sec7/BIG1-like_C"/>
</dbReference>
<organism evidence="23 24">
    <name type="scientific">Acipenser ruthenus</name>
    <name type="common">Sterlet sturgeon</name>
    <dbReference type="NCBI Taxonomy" id="7906"/>
    <lineage>
        <taxon>Eukaryota</taxon>
        <taxon>Metazoa</taxon>
        <taxon>Chordata</taxon>
        <taxon>Craniata</taxon>
        <taxon>Vertebrata</taxon>
        <taxon>Euteleostomi</taxon>
        <taxon>Actinopterygii</taxon>
        <taxon>Chondrostei</taxon>
        <taxon>Acipenseriformes</taxon>
        <taxon>Acipenseridae</taxon>
        <taxon>Acipenser</taxon>
    </lineage>
</organism>
<dbReference type="SUPFAM" id="SSF54768">
    <property type="entry name" value="dsRNA-binding domain-like"/>
    <property type="match status" value="4"/>
</dbReference>